<keyword evidence="1 3" id="KW-0597">Phosphoprotein</keyword>
<feature type="modified residue" description="4-aspartylphosphate" evidence="3">
    <location>
        <position position="54"/>
    </location>
</feature>
<evidence type="ECO:0000259" key="4">
    <source>
        <dbReference type="PROSITE" id="PS50110"/>
    </source>
</evidence>
<gene>
    <name evidence="5" type="ORF">N47_J04520</name>
</gene>
<dbReference type="Pfam" id="PF00072">
    <property type="entry name" value="Response_reg"/>
    <property type="match status" value="1"/>
</dbReference>
<feature type="domain" description="Response regulatory" evidence="4">
    <location>
        <begin position="5"/>
        <end position="119"/>
    </location>
</feature>
<dbReference type="SMART" id="SM00448">
    <property type="entry name" value="REC"/>
    <property type="match status" value="1"/>
</dbReference>
<reference evidence="5" key="1">
    <citation type="journal article" date="2011" name="Environ. Microbiol.">
        <title>Genomic insights into the metabolic potential of the polycyclic aromatic hydrocarbon degrading sulfate-reducing Deltaproteobacterium N47.</title>
        <authorList>
            <person name="Bergmann F."/>
            <person name="Selesi D."/>
            <person name="Weinmaier T."/>
            <person name="Tischler P."/>
            <person name="Rattei T."/>
            <person name="Meckenstock R.U."/>
        </authorList>
    </citation>
    <scope>NUCLEOTIDE SEQUENCE</scope>
</reference>
<dbReference type="SUPFAM" id="SSF52172">
    <property type="entry name" value="CheY-like"/>
    <property type="match status" value="1"/>
</dbReference>
<proteinExistence type="predicted"/>
<evidence type="ECO:0000256" key="1">
    <source>
        <dbReference type="ARBA" id="ARBA00022553"/>
    </source>
</evidence>
<keyword evidence="2" id="KW-0902">Two-component regulatory system</keyword>
<dbReference type="PANTHER" id="PTHR44591:SF14">
    <property type="entry name" value="PROTEIN PILG"/>
    <property type="match status" value="1"/>
</dbReference>
<dbReference type="Gene3D" id="3.40.50.2300">
    <property type="match status" value="1"/>
</dbReference>
<evidence type="ECO:0000313" key="5">
    <source>
        <dbReference type="EMBL" id="CBX29471.1"/>
    </source>
</evidence>
<dbReference type="PANTHER" id="PTHR44591">
    <property type="entry name" value="STRESS RESPONSE REGULATOR PROTEIN 1"/>
    <property type="match status" value="1"/>
</dbReference>
<dbReference type="InterPro" id="IPR001789">
    <property type="entry name" value="Sig_transdc_resp-reg_receiver"/>
</dbReference>
<dbReference type="AlphaFoldDB" id="E1YFX7"/>
<dbReference type="EMBL" id="FR695872">
    <property type="protein sequence ID" value="CBX29471.1"/>
    <property type="molecule type" value="Genomic_DNA"/>
</dbReference>
<dbReference type="InterPro" id="IPR050595">
    <property type="entry name" value="Bact_response_regulator"/>
</dbReference>
<organism evidence="5">
    <name type="scientific">uncultured Desulfobacterium sp</name>
    <dbReference type="NCBI Taxonomy" id="201089"/>
    <lineage>
        <taxon>Bacteria</taxon>
        <taxon>Pseudomonadati</taxon>
        <taxon>Thermodesulfobacteriota</taxon>
        <taxon>Desulfobacteria</taxon>
        <taxon>Desulfobacterales</taxon>
        <taxon>Desulfobacteriaceae</taxon>
        <taxon>Desulfobacterium</taxon>
        <taxon>environmental samples</taxon>
    </lineage>
</organism>
<sequence>MNKPKILIVDDEKAFANNIVKLLTKRGYEAAAVYDGASAVRIVDEKVFDVIILDIKMPGMDGIATLKEIKKKGIKSEVVILTGHGSIETGTEGIRLGAFDFVMKPITIDDLLGKIYQAYRRKIIEEGRTGYIPPPKNRHDF</sequence>
<accession>E1YFX7</accession>
<dbReference type="InterPro" id="IPR011006">
    <property type="entry name" value="CheY-like_superfamily"/>
</dbReference>
<evidence type="ECO:0000256" key="2">
    <source>
        <dbReference type="ARBA" id="ARBA00023012"/>
    </source>
</evidence>
<name>E1YFX7_9BACT</name>
<evidence type="ECO:0000256" key="3">
    <source>
        <dbReference type="PROSITE-ProRule" id="PRU00169"/>
    </source>
</evidence>
<dbReference type="PROSITE" id="PS50110">
    <property type="entry name" value="RESPONSE_REGULATORY"/>
    <property type="match status" value="1"/>
</dbReference>
<dbReference type="GO" id="GO:0000160">
    <property type="term" value="P:phosphorelay signal transduction system"/>
    <property type="evidence" value="ECO:0007669"/>
    <property type="project" value="UniProtKB-KW"/>
</dbReference>
<protein>
    <recommendedName>
        <fullName evidence="4">Response regulatory domain-containing protein</fullName>
    </recommendedName>
</protein>